<feature type="compositionally biased region" description="Polar residues" evidence="1">
    <location>
        <begin position="218"/>
        <end position="239"/>
    </location>
</feature>
<keyword evidence="2" id="KW-0732">Signal</keyword>
<sequence>MLFFLLFVSFPTGRARSTSAGLDGIEGRWLEGVKEAAARGYARAKEWVTANPPASESTDITMSQSLAIQEKSISSWSFDPDYEDNPSVFFVGRTELTYLADGQGMAAEGGGTCMLSNLPLSKPSRRFLLLASPSLRTERSLVTQIMLALRLLPLTVLLFGEVSANLHSQSFCVHLKRQWTDACPPLNGEPLSNKQIKPEWKAALDAAIKAGKIPNIPPSSSDGGTPTYPAGTNMTTVCS</sequence>
<feature type="region of interest" description="Disordered" evidence="1">
    <location>
        <begin position="215"/>
        <end position="239"/>
    </location>
</feature>
<gene>
    <name evidence="3" type="ORF">A4X03_0g8066</name>
</gene>
<evidence type="ECO:0000313" key="4">
    <source>
        <dbReference type="Proteomes" id="UP000077671"/>
    </source>
</evidence>
<evidence type="ECO:0000256" key="2">
    <source>
        <dbReference type="SAM" id="SignalP"/>
    </source>
</evidence>
<feature type="chain" id="PRO_5035829487" evidence="2">
    <location>
        <begin position="16"/>
        <end position="239"/>
    </location>
</feature>
<dbReference type="EMBL" id="LWDD02002210">
    <property type="protein sequence ID" value="KAE8241894.1"/>
    <property type="molecule type" value="Genomic_DNA"/>
</dbReference>
<protein>
    <submittedName>
        <fullName evidence="3">Uncharacterized protein</fullName>
    </submittedName>
</protein>
<comment type="caution">
    <text evidence="3">The sequence shown here is derived from an EMBL/GenBank/DDBJ whole genome shotgun (WGS) entry which is preliminary data.</text>
</comment>
<reference evidence="3" key="1">
    <citation type="submission" date="2016-04" db="EMBL/GenBank/DDBJ databases">
        <authorList>
            <person name="Nguyen H.D."/>
            <person name="Kesanakurti P."/>
            <person name="Cullis J."/>
            <person name="Levesque C.A."/>
            <person name="Hambleton S."/>
        </authorList>
    </citation>
    <scope>NUCLEOTIDE SEQUENCE</scope>
    <source>
        <strain evidence="3">DAOMC 238032</strain>
    </source>
</reference>
<feature type="signal peptide" evidence="2">
    <location>
        <begin position="1"/>
        <end position="15"/>
    </location>
</feature>
<evidence type="ECO:0000313" key="3">
    <source>
        <dbReference type="EMBL" id="KAE8241894.1"/>
    </source>
</evidence>
<organism evidence="3 4">
    <name type="scientific">Tilletia caries</name>
    <name type="common">wheat bunt fungus</name>
    <dbReference type="NCBI Taxonomy" id="13290"/>
    <lineage>
        <taxon>Eukaryota</taxon>
        <taxon>Fungi</taxon>
        <taxon>Dikarya</taxon>
        <taxon>Basidiomycota</taxon>
        <taxon>Ustilaginomycotina</taxon>
        <taxon>Exobasidiomycetes</taxon>
        <taxon>Tilletiales</taxon>
        <taxon>Tilletiaceae</taxon>
        <taxon>Tilletia</taxon>
    </lineage>
</organism>
<name>A0A8T8SM15_9BASI</name>
<dbReference type="AlphaFoldDB" id="A0A8T8SM15"/>
<dbReference type="Proteomes" id="UP000077671">
    <property type="component" value="Unassembled WGS sequence"/>
</dbReference>
<evidence type="ECO:0000256" key="1">
    <source>
        <dbReference type="SAM" id="MobiDB-lite"/>
    </source>
</evidence>
<accession>A0A8T8SM15</accession>
<reference evidence="3" key="2">
    <citation type="journal article" date="2019" name="IMA Fungus">
        <title>Genome sequencing and comparison of five Tilletia species to identify candidate genes for the detection of regulated species infecting wheat.</title>
        <authorList>
            <person name="Nguyen H.D.T."/>
            <person name="Sultana T."/>
            <person name="Kesanakurti P."/>
            <person name="Hambleton S."/>
        </authorList>
    </citation>
    <scope>NUCLEOTIDE SEQUENCE</scope>
    <source>
        <strain evidence="3">DAOMC 238032</strain>
    </source>
</reference>
<proteinExistence type="predicted"/>